<evidence type="ECO:0000259" key="1">
    <source>
        <dbReference type="Pfam" id="PF09347"/>
    </source>
</evidence>
<organism evidence="2 3">
    <name type="scientific">Lepraria neglecta</name>
    <dbReference type="NCBI Taxonomy" id="209136"/>
    <lineage>
        <taxon>Eukaryota</taxon>
        <taxon>Fungi</taxon>
        <taxon>Dikarya</taxon>
        <taxon>Ascomycota</taxon>
        <taxon>Pezizomycotina</taxon>
        <taxon>Lecanoromycetes</taxon>
        <taxon>OSLEUM clade</taxon>
        <taxon>Lecanoromycetidae</taxon>
        <taxon>Lecanorales</taxon>
        <taxon>Lecanorineae</taxon>
        <taxon>Stereocaulaceae</taxon>
        <taxon>Lepraria</taxon>
    </lineage>
</organism>
<protein>
    <recommendedName>
        <fullName evidence="1">DUF1989 domain-containing protein</fullName>
    </recommendedName>
</protein>
<gene>
    <name evidence="2" type="ORF">OEA41_009908</name>
</gene>
<comment type="caution">
    <text evidence="2">The sequence shown here is derived from an EMBL/GenBank/DDBJ whole genome shotgun (WGS) entry which is preliminary data.</text>
</comment>
<dbReference type="AlphaFoldDB" id="A0AAE0DH88"/>
<keyword evidence="3" id="KW-1185">Reference proteome</keyword>
<evidence type="ECO:0000313" key="2">
    <source>
        <dbReference type="EMBL" id="KAK3166783.1"/>
    </source>
</evidence>
<dbReference type="PANTHER" id="PTHR31527:SF0">
    <property type="entry name" value="RE64534P"/>
    <property type="match status" value="1"/>
</dbReference>
<evidence type="ECO:0000313" key="3">
    <source>
        <dbReference type="Proteomes" id="UP001276659"/>
    </source>
</evidence>
<dbReference type="InterPro" id="IPR018959">
    <property type="entry name" value="DUF1989"/>
</dbReference>
<dbReference type="Pfam" id="PF09347">
    <property type="entry name" value="DUF1989"/>
    <property type="match status" value="1"/>
</dbReference>
<dbReference type="EMBL" id="JASNWA010000011">
    <property type="protein sequence ID" value="KAK3166783.1"/>
    <property type="molecule type" value="Genomic_DNA"/>
</dbReference>
<dbReference type="Proteomes" id="UP001276659">
    <property type="component" value="Unassembled WGS sequence"/>
</dbReference>
<name>A0AAE0DH88_9LECA</name>
<accession>A0AAE0DH88</accession>
<proteinExistence type="predicted"/>
<reference evidence="2" key="1">
    <citation type="submission" date="2022-11" db="EMBL/GenBank/DDBJ databases">
        <title>Chromosomal genome sequence assembly and mating type (MAT) locus characterization of the leprose asexual lichenized fungus Lepraria neglecta (Nyl.) Erichsen.</title>
        <authorList>
            <person name="Allen J.L."/>
            <person name="Pfeffer B."/>
        </authorList>
    </citation>
    <scope>NUCLEOTIDE SEQUENCE</scope>
    <source>
        <strain evidence="2">Allen 5258</strain>
    </source>
</reference>
<dbReference type="PANTHER" id="PTHR31527">
    <property type="entry name" value="RE64534P"/>
    <property type="match status" value="1"/>
</dbReference>
<sequence length="204" mass="22520">MPQIQTLLARTGVALKLKSYQTIKILNTHGSQIVDLWALSTSNPSEYLSMSHTHAILRKITPCVGDTLYSNTSSPMLSFTEDTTKGDHGTLIAACNPARYEMMGAQGWHASCEENYLSAIQAVDEMRGFPRTAPAPINLFMNAHVEGDGKIVYEKPTSEKGQFVCFKALIDVVVVLSACPMDVRATSDWLPEPRDVEWEILGEE</sequence>
<feature type="domain" description="DUF1989" evidence="1">
    <location>
        <begin position="6"/>
        <end position="173"/>
    </location>
</feature>